<dbReference type="InterPro" id="IPR005345">
    <property type="entry name" value="PHF5"/>
</dbReference>
<dbReference type="Pfam" id="PF03660">
    <property type="entry name" value="PHF5"/>
    <property type="match status" value="1"/>
</dbReference>
<dbReference type="GO" id="GO:0005686">
    <property type="term" value="C:U2 snRNP"/>
    <property type="evidence" value="ECO:0007669"/>
    <property type="project" value="EnsemblFungi"/>
</dbReference>
<reference evidence="3" key="1">
    <citation type="submission" date="2016-05" db="EMBL/GenBank/DDBJ databases">
        <title>Comparative genomics of biotechnologically important yeasts.</title>
        <authorList>
            <consortium name="DOE Joint Genome Institute"/>
            <person name="Riley R."/>
            <person name="Haridas S."/>
            <person name="Wolfe K.H."/>
            <person name="Lopes M.R."/>
            <person name="Hittinger C.T."/>
            <person name="Goker M."/>
            <person name="Salamov A."/>
            <person name="Wisecaver J."/>
            <person name="Long T.M."/>
            <person name="Aerts A.L."/>
            <person name="Barry K."/>
            <person name="Choi C."/>
            <person name="Clum A."/>
            <person name="Coughlan A.Y."/>
            <person name="Deshpande S."/>
            <person name="Douglass A.P."/>
            <person name="Hanson S.J."/>
            <person name="Klenk H.-P."/>
            <person name="Labutti K."/>
            <person name="Lapidus A."/>
            <person name="Lindquist E."/>
            <person name="Lipzen A."/>
            <person name="Meier-Kolthoff J.P."/>
            <person name="Ohm R.A."/>
            <person name="Otillar R.P."/>
            <person name="Pangilinan J."/>
            <person name="Peng Y."/>
            <person name="Rokas A."/>
            <person name="Rosa C.A."/>
            <person name="Scheuner C."/>
            <person name="Sibirny A.A."/>
            <person name="Slot J.C."/>
            <person name="Stielow J.B."/>
            <person name="Sun H."/>
            <person name="Kurtzman C.P."/>
            <person name="Blackwell M."/>
            <person name="Grigoriev I.V."/>
            <person name="Jeffries T.W."/>
        </authorList>
    </citation>
    <scope>NUCLEOTIDE SEQUENCE [LARGE SCALE GENOMIC DNA]</scope>
    <source>
        <strain evidence="3">DSM 1968</strain>
    </source>
</reference>
<dbReference type="InParanoid" id="A0A1D2VNY9"/>
<evidence type="ECO:0000256" key="1">
    <source>
        <dbReference type="ARBA" id="ARBA00008626"/>
    </source>
</evidence>
<name>A0A1D2VNY9_9ASCO</name>
<dbReference type="EMBL" id="KV454475">
    <property type="protein sequence ID" value="ODV63265.1"/>
    <property type="molecule type" value="Genomic_DNA"/>
</dbReference>
<keyword evidence="3" id="KW-1185">Reference proteome</keyword>
<dbReference type="Proteomes" id="UP000095038">
    <property type="component" value="Unassembled WGS sequence"/>
</dbReference>
<dbReference type="STRING" id="1344418.A0A1D2VNY9"/>
<sequence>MSRHQFDLLVCHKLPGTHVGKLCEKCDGKCPACDSYVHSYEQVRVCDECAFGENETKCIICYNPGVSEAYYCYECVMREKNREGCPRVISIGSSRSNLFYEKRKQA</sequence>
<dbReference type="GO" id="GO:0000245">
    <property type="term" value="P:spliceosomal complex assembly"/>
    <property type="evidence" value="ECO:0007669"/>
    <property type="project" value="EnsemblFungi"/>
</dbReference>
<comment type="similarity">
    <text evidence="1">Belongs to the PHF5 family.</text>
</comment>
<proteinExistence type="inferred from homology"/>
<gene>
    <name evidence="2" type="ORF">ASCRUDRAFT_78421</name>
</gene>
<evidence type="ECO:0000313" key="2">
    <source>
        <dbReference type="EMBL" id="ODV63265.1"/>
    </source>
</evidence>
<dbReference type="OrthoDB" id="10248186at2759"/>
<organism evidence="2 3">
    <name type="scientific">Ascoidea rubescens DSM 1968</name>
    <dbReference type="NCBI Taxonomy" id="1344418"/>
    <lineage>
        <taxon>Eukaryota</taxon>
        <taxon>Fungi</taxon>
        <taxon>Dikarya</taxon>
        <taxon>Ascomycota</taxon>
        <taxon>Saccharomycotina</taxon>
        <taxon>Saccharomycetes</taxon>
        <taxon>Ascoideaceae</taxon>
        <taxon>Ascoidea</taxon>
    </lineage>
</organism>
<evidence type="ECO:0000313" key="3">
    <source>
        <dbReference type="Proteomes" id="UP000095038"/>
    </source>
</evidence>
<dbReference type="PANTHER" id="PTHR13120">
    <property type="entry name" value="PHD FINGER-LIKE DOMAIN-CONTAINING PROTEIN 5A"/>
    <property type="match status" value="1"/>
</dbReference>
<dbReference type="GO" id="GO:0005684">
    <property type="term" value="C:U2-type spliceosomal complex"/>
    <property type="evidence" value="ECO:0007669"/>
    <property type="project" value="EnsemblFungi"/>
</dbReference>
<dbReference type="GeneID" id="30967880"/>
<accession>A0A1D2VNY9</accession>
<dbReference type="RefSeq" id="XP_020049572.1">
    <property type="nucleotide sequence ID" value="XM_020194244.1"/>
</dbReference>
<dbReference type="FunCoup" id="A0A1D2VNY9">
    <property type="interactions" value="931"/>
</dbReference>
<dbReference type="PIRSF" id="PIRSF016468">
    <property type="entry name" value="PHF5"/>
    <property type="match status" value="1"/>
</dbReference>
<dbReference type="AlphaFoldDB" id="A0A1D2VNY9"/>
<dbReference type="GO" id="GO:0009410">
    <property type="term" value="P:response to xenobiotic stimulus"/>
    <property type="evidence" value="ECO:0007669"/>
    <property type="project" value="EnsemblFungi"/>
</dbReference>
<protein>
    <submittedName>
        <fullName evidence="2">PHF5-like protein</fullName>
    </submittedName>
</protein>